<proteinExistence type="predicted"/>
<evidence type="ECO:0000313" key="3">
    <source>
        <dbReference type="EMBL" id="TWJ08292.1"/>
    </source>
</evidence>
<evidence type="ECO:0000259" key="2">
    <source>
        <dbReference type="PROSITE" id="PS51819"/>
    </source>
</evidence>
<sequence>MNISTIQLVSVPVTDQDRALAFYTEVLGLRLVRDNPMGENARWVEVAPASGGTGLTLVTWFPQMPPGGVAGLVLQTDDIDGDIARLKEHGVTVDGPQDAPWGRFGTLTDPDGNGIVLSGPPTPGT</sequence>
<keyword evidence="4" id="KW-1185">Reference proteome</keyword>
<dbReference type="OrthoDB" id="9794917at2"/>
<dbReference type="SUPFAM" id="SSF54593">
    <property type="entry name" value="Glyoxalase/Bleomycin resistance protein/Dihydroxybiphenyl dioxygenase"/>
    <property type="match status" value="1"/>
</dbReference>
<feature type="domain" description="VOC" evidence="2">
    <location>
        <begin position="5"/>
        <end position="120"/>
    </location>
</feature>
<evidence type="ECO:0000313" key="4">
    <source>
        <dbReference type="Proteomes" id="UP000321617"/>
    </source>
</evidence>
<dbReference type="Proteomes" id="UP000321617">
    <property type="component" value="Unassembled WGS sequence"/>
</dbReference>
<dbReference type="GO" id="GO:0051213">
    <property type="term" value="F:dioxygenase activity"/>
    <property type="evidence" value="ECO:0007669"/>
    <property type="project" value="UniProtKB-KW"/>
</dbReference>
<accession>A0A562URQ1</accession>
<gene>
    <name evidence="3" type="ORF">LX16_4517</name>
</gene>
<dbReference type="InterPro" id="IPR029068">
    <property type="entry name" value="Glyas_Bleomycin-R_OHBP_Dase"/>
</dbReference>
<dbReference type="AlphaFoldDB" id="A0A562URQ1"/>
<reference evidence="3 4" key="1">
    <citation type="journal article" date="2013" name="Stand. Genomic Sci.">
        <title>Genomic Encyclopedia of Type Strains, Phase I: The one thousand microbial genomes (KMG-I) project.</title>
        <authorList>
            <person name="Kyrpides N.C."/>
            <person name="Woyke T."/>
            <person name="Eisen J.A."/>
            <person name="Garrity G."/>
            <person name="Lilburn T.G."/>
            <person name="Beck B.J."/>
            <person name="Whitman W.B."/>
            <person name="Hugenholtz P."/>
            <person name="Klenk H.P."/>
        </authorList>
    </citation>
    <scope>NUCLEOTIDE SEQUENCE [LARGE SCALE GENOMIC DNA]</scope>
    <source>
        <strain evidence="3 4">DSM 45044</strain>
    </source>
</reference>
<dbReference type="InterPro" id="IPR004360">
    <property type="entry name" value="Glyas_Fos-R_dOase_dom"/>
</dbReference>
<dbReference type="PANTHER" id="PTHR36437:SF2">
    <property type="entry name" value="GLYOXALASE_BLEOMYCIN RESISTANCE PROTEIN_DIOXYGENASE"/>
    <property type="match status" value="1"/>
</dbReference>
<dbReference type="Gene3D" id="3.10.180.10">
    <property type="entry name" value="2,3-Dihydroxybiphenyl 1,2-Dioxygenase, domain 1"/>
    <property type="match status" value="1"/>
</dbReference>
<dbReference type="InterPro" id="IPR037523">
    <property type="entry name" value="VOC_core"/>
</dbReference>
<keyword evidence="3" id="KW-0560">Oxidoreductase</keyword>
<comment type="caution">
    <text evidence="3">The sequence shown here is derived from an EMBL/GenBank/DDBJ whole genome shotgun (WGS) entry which is preliminary data.</text>
</comment>
<dbReference type="EMBL" id="VLLL01000008">
    <property type="protein sequence ID" value="TWJ08292.1"/>
    <property type="molecule type" value="Genomic_DNA"/>
</dbReference>
<feature type="region of interest" description="Disordered" evidence="1">
    <location>
        <begin position="92"/>
        <end position="125"/>
    </location>
</feature>
<keyword evidence="3" id="KW-0456">Lyase</keyword>
<dbReference type="PANTHER" id="PTHR36437">
    <property type="entry name" value="GLYOXALASE/BLEOMYCIN RESISTANCE PROTEIN/DIOXYGENASE"/>
    <property type="match status" value="1"/>
</dbReference>
<protein>
    <submittedName>
        <fullName evidence="3">Catechol 2,3-dioxygenase-like lactoylglutathione lyase family enzyme</fullName>
    </submittedName>
</protein>
<dbReference type="PROSITE" id="PS51819">
    <property type="entry name" value="VOC"/>
    <property type="match status" value="1"/>
</dbReference>
<keyword evidence="3" id="KW-0223">Dioxygenase</keyword>
<organism evidence="3 4">
    <name type="scientific">Stackebrandtia albiflava</name>
    <dbReference type="NCBI Taxonomy" id="406432"/>
    <lineage>
        <taxon>Bacteria</taxon>
        <taxon>Bacillati</taxon>
        <taxon>Actinomycetota</taxon>
        <taxon>Actinomycetes</taxon>
        <taxon>Glycomycetales</taxon>
        <taxon>Glycomycetaceae</taxon>
        <taxon>Stackebrandtia</taxon>
    </lineage>
</organism>
<dbReference type="Pfam" id="PF00903">
    <property type="entry name" value="Glyoxalase"/>
    <property type="match status" value="1"/>
</dbReference>
<evidence type="ECO:0000256" key="1">
    <source>
        <dbReference type="SAM" id="MobiDB-lite"/>
    </source>
</evidence>
<name>A0A562URQ1_9ACTN</name>
<dbReference type="GO" id="GO:0016829">
    <property type="term" value="F:lyase activity"/>
    <property type="evidence" value="ECO:0007669"/>
    <property type="project" value="UniProtKB-KW"/>
</dbReference>
<dbReference type="RefSeq" id="WP_147142755.1">
    <property type="nucleotide sequence ID" value="NZ_BAABIJ010000004.1"/>
</dbReference>